<evidence type="ECO:0000313" key="2">
    <source>
        <dbReference type="EMBL" id="KKT87286.1"/>
    </source>
</evidence>
<name>A0A0G1KUI8_UNCK3</name>
<proteinExistence type="predicted"/>
<feature type="region of interest" description="Disordered" evidence="1">
    <location>
        <begin position="1"/>
        <end position="24"/>
    </location>
</feature>
<dbReference type="Proteomes" id="UP000033958">
    <property type="component" value="Unassembled WGS sequence"/>
</dbReference>
<protein>
    <submittedName>
        <fullName evidence="2">Uncharacterized protein</fullName>
    </submittedName>
</protein>
<evidence type="ECO:0000313" key="3">
    <source>
        <dbReference type="Proteomes" id="UP000033958"/>
    </source>
</evidence>
<gene>
    <name evidence="2" type="ORF">VE97_C0001G0001</name>
</gene>
<dbReference type="AlphaFoldDB" id="A0A0G1KUI8"/>
<comment type="caution">
    <text evidence="2">The sequence shown here is derived from an EMBL/GenBank/DDBJ whole genome shotgun (WGS) entry which is preliminary data.</text>
</comment>
<sequence length="217" mass="24800">ELAAEESYNAEQAARPFELQDHDWAKSREEYASTKGEEMEKIKQTNEADEKIAAEAWAEEKKNLLYHEGDAVKVKLGDGRFVDAKISSINRSKTGVAVVELFDKHQPNERLGEINYEDMVYEQEEWQQKPFSGTSPKPEKEVQQFAPNIQEALAGIDRIKSTEQKDDAYVVLVLQLIKRLKKVSDDSLRSQISAIIPKISDQKKHDDMETVLSMILF</sequence>
<organism evidence="2 3">
    <name type="scientific">candidate division Kazan bacterium GW2011_GWB1_45_10</name>
    <dbReference type="NCBI Taxonomy" id="1620411"/>
    <lineage>
        <taxon>Bacteria</taxon>
        <taxon>Bacteria division Kazan-3B-28</taxon>
    </lineage>
</organism>
<feature type="non-terminal residue" evidence="2">
    <location>
        <position position="1"/>
    </location>
</feature>
<dbReference type="EMBL" id="LCJZ01000001">
    <property type="protein sequence ID" value="KKT87286.1"/>
    <property type="molecule type" value="Genomic_DNA"/>
</dbReference>
<accession>A0A0G1KUI8</accession>
<reference evidence="2 3" key="1">
    <citation type="journal article" date="2015" name="Nature">
        <title>rRNA introns, odd ribosomes, and small enigmatic genomes across a large radiation of phyla.</title>
        <authorList>
            <person name="Brown C.T."/>
            <person name="Hug L.A."/>
            <person name="Thomas B.C."/>
            <person name="Sharon I."/>
            <person name="Castelle C.J."/>
            <person name="Singh A."/>
            <person name="Wilkins M.J."/>
            <person name="Williams K.H."/>
            <person name="Banfield J.F."/>
        </authorList>
    </citation>
    <scope>NUCLEOTIDE SEQUENCE [LARGE SCALE GENOMIC DNA]</scope>
</reference>
<evidence type="ECO:0000256" key="1">
    <source>
        <dbReference type="SAM" id="MobiDB-lite"/>
    </source>
</evidence>